<dbReference type="PROSITE" id="PS50294">
    <property type="entry name" value="WD_REPEATS_REGION"/>
    <property type="match status" value="1"/>
</dbReference>
<feature type="compositionally biased region" description="Low complexity" evidence="10">
    <location>
        <begin position="714"/>
        <end position="726"/>
    </location>
</feature>
<keyword evidence="3" id="KW-0813">Transport</keyword>
<dbReference type="PROSITE" id="PS50082">
    <property type="entry name" value="WD_REPEATS_2"/>
    <property type="match status" value="3"/>
</dbReference>
<dbReference type="InterPro" id="IPR001680">
    <property type="entry name" value="WD40_rpt"/>
</dbReference>
<dbReference type="InterPro" id="IPR024298">
    <property type="entry name" value="Sec16_Sec23-bd"/>
</dbReference>
<comment type="similarity">
    <text evidence="2">Belongs to the WD repeat SEC31 family.</text>
</comment>
<evidence type="ECO:0000313" key="13">
    <source>
        <dbReference type="Proteomes" id="UP001642464"/>
    </source>
</evidence>
<feature type="compositionally biased region" description="Low complexity" evidence="10">
    <location>
        <begin position="590"/>
        <end position="629"/>
    </location>
</feature>
<dbReference type="Gene3D" id="2.130.10.10">
    <property type="entry name" value="YVTN repeat-like/Quinoprotein amine dehydrogenase"/>
    <property type="match status" value="1"/>
</dbReference>
<evidence type="ECO:0000313" key="12">
    <source>
        <dbReference type="EMBL" id="CAK9113493.1"/>
    </source>
</evidence>
<keyword evidence="8" id="KW-0653">Protein transport</keyword>
<dbReference type="Proteomes" id="UP001642464">
    <property type="component" value="Unassembled WGS sequence"/>
</dbReference>
<dbReference type="EMBL" id="CAXAMM010044153">
    <property type="protein sequence ID" value="CAK9113493.1"/>
    <property type="molecule type" value="Genomic_DNA"/>
</dbReference>
<accession>A0ABP0SMJ8</accession>
<name>A0ABP0SMJ8_9DINO</name>
<reference evidence="12 13" key="1">
    <citation type="submission" date="2024-02" db="EMBL/GenBank/DDBJ databases">
        <authorList>
            <person name="Chen Y."/>
            <person name="Shah S."/>
            <person name="Dougan E. K."/>
            <person name="Thang M."/>
            <person name="Chan C."/>
        </authorList>
    </citation>
    <scope>NUCLEOTIDE SEQUENCE [LARGE SCALE GENOMIC DNA]</scope>
</reference>
<keyword evidence="6" id="KW-0256">Endoplasmic reticulum</keyword>
<evidence type="ECO:0000256" key="1">
    <source>
        <dbReference type="ARBA" id="ARBA00004240"/>
    </source>
</evidence>
<comment type="caution">
    <text evidence="12">The sequence shown here is derived from an EMBL/GenBank/DDBJ whole genome shotgun (WGS) entry which is preliminary data.</text>
</comment>
<feature type="compositionally biased region" description="Polar residues" evidence="10">
    <location>
        <begin position="667"/>
        <end position="698"/>
    </location>
</feature>
<dbReference type="SUPFAM" id="SSF50978">
    <property type="entry name" value="WD40 repeat-like"/>
    <property type="match status" value="1"/>
</dbReference>
<evidence type="ECO:0000256" key="6">
    <source>
        <dbReference type="ARBA" id="ARBA00022824"/>
    </source>
</evidence>
<evidence type="ECO:0000256" key="10">
    <source>
        <dbReference type="SAM" id="MobiDB-lite"/>
    </source>
</evidence>
<keyword evidence="4 9" id="KW-0853">WD repeat</keyword>
<evidence type="ECO:0000259" key="11">
    <source>
        <dbReference type="Pfam" id="PF12931"/>
    </source>
</evidence>
<dbReference type="PANTHER" id="PTHR13923:SF11">
    <property type="entry name" value="SECRETORY 31, ISOFORM D"/>
    <property type="match status" value="1"/>
</dbReference>
<protein>
    <submittedName>
        <fullName evidence="12">Protein transport protein SEC31</fullName>
    </submittedName>
</protein>
<evidence type="ECO:0000256" key="8">
    <source>
        <dbReference type="ARBA" id="ARBA00022927"/>
    </source>
</evidence>
<proteinExistence type="inferred from homology"/>
<feature type="repeat" description="WD" evidence="9">
    <location>
        <begin position="109"/>
        <end position="153"/>
    </location>
</feature>
<feature type="repeat" description="WD" evidence="9">
    <location>
        <begin position="253"/>
        <end position="295"/>
    </location>
</feature>
<evidence type="ECO:0000256" key="3">
    <source>
        <dbReference type="ARBA" id="ARBA00022448"/>
    </source>
</evidence>
<keyword evidence="13" id="KW-1185">Reference proteome</keyword>
<dbReference type="PANTHER" id="PTHR13923">
    <property type="entry name" value="SEC31-RELATED PROTEIN"/>
    <property type="match status" value="1"/>
</dbReference>
<evidence type="ECO:0000256" key="7">
    <source>
        <dbReference type="ARBA" id="ARBA00022892"/>
    </source>
</evidence>
<dbReference type="Gene3D" id="1.25.40.980">
    <property type="match status" value="1"/>
</dbReference>
<sequence length="1160" mass="122751">MSILQEIEDKGATTAWCPVEKGLIALGTKDGASGETFDDYGGELSVYSLGYKSGAKPEFVGKAETTTRFNCMAWGSKGPSGLGIIAGGMQNGSINVWDPKKLESPLAKVEKHKSSVNSMQFNPHSGTEHLLATGASDNEVYIMDLNKPATPNVYSPAGPNCRKHTAEVRSVSWNTEVVHVLATAGLDATCTVWSLKAKKPWAEIRDPNGAGFSAISWSPAQGLHLLTASNDDRDPVLRLWDVRSSTTNPLCEYRGHTGGIFSVAWCPSDPTFVVSCAKDNRTLLWDLMNGKAVCEFGEASAAGSAIGQGGMQGVAGMNGANGMNGYGQQNGAAAAFGGGQQANNVFGGQGGGLGSGQAGRRYQIAFSPHDPTVFAACTFDRKVQLVSINGGVGGVSAALKAASSQPPYMMRAPMWTRRKCGGAFGFGGHFVHFGAPPAKPTGGPVALLPGHVQVSKVTDDDGLVAACAQWEQMISDALNLDAQLQHQGVPEGVSPFANLIELCTHKAAQAGTLFDGEAWGFMKVLFDPSARDKILQQLGFDMDELNRVVSALDKRAQAAAEQAAAEAAAAAAATPASPQATDPGSLGAPMMDGQLQQQGMQQQGMQQQGMQQQGMQQMQQGMQQMQFGGSDPSQVFGTMNDLSGAGAGDATSAFESFERNTEEEAEQTQQVPEEQSTETPSSPGLSSAGGTNPTSPTLQPAAAGGQTQEEQVPEEASSGSAPAEAEGVPRRAENVSLEDAELVDPAVNDKISKALLVGNFAVAVDHCLENNRFADALVLSSCGGGELWSETLKTYLERFYTKKPYIPVLAAVSQQDYETYVQQSNLSGDSWKEVLAIVSQFAKSEAVPGLCEVLAGRLEKERHDEQGVIAACICYICAKNVEKTAEIFIKQGLASTAQQGDTPATVLVSKEVVEKTTVYRIALGDSTSMMSFPNVMEHYITYAEALAAQGALEFAAKYVAAVDTSIAQPTLQTGYDQNGQPYEVAEVGDFAKAHNQEATRALILADRIFGAHPNPEYGLSEYLPARLQAFEVQQIGVAAPAQAAPAAPAPPRVMPPALVQPMQALEQHMQRLGQAMVSAMEKRKHADAMKSVAALREKLVTGLVGEDLLPEVSQLITCIVNGDLTTAGSIRQGLTSRPQVWAEQKDWLKGMTVLVMISKR</sequence>
<dbReference type="InterPro" id="IPR040251">
    <property type="entry name" value="SEC31-like"/>
</dbReference>
<dbReference type="SMART" id="SM00320">
    <property type="entry name" value="WD40"/>
    <property type="match status" value="6"/>
</dbReference>
<dbReference type="InterPro" id="IPR036322">
    <property type="entry name" value="WD40_repeat_dom_sf"/>
</dbReference>
<dbReference type="InterPro" id="IPR015943">
    <property type="entry name" value="WD40/YVTN_repeat-like_dom_sf"/>
</dbReference>
<evidence type="ECO:0000256" key="5">
    <source>
        <dbReference type="ARBA" id="ARBA00022737"/>
    </source>
</evidence>
<evidence type="ECO:0000256" key="9">
    <source>
        <dbReference type="PROSITE-ProRule" id="PRU00221"/>
    </source>
</evidence>
<evidence type="ECO:0000256" key="2">
    <source>
        <dbReference type="ARBA" id="ARBA00009358"/>
    </source>
</evidence>
<dbReference type="Gene3D" id="1.25.40.1030">
    <property type="match status" value="1"/>
</dbReference>
<dbReference type="PROSITE" id="PS00678">
    <property type="entry name" value="WD_REPEATS_1"/>
    <property type="match status" value="1"/>
</dbReference>
<dbReference type="InterPro" id="IPR019775">
    <property type="entry name" value="WD40_repeat_CS"/>
</dbReference>
<evidence type="ECO:0000256" key="4">
    <source>
        <dbReference type="ARBA" id="ARBA00022574"/>
    </source>
</evidence>
<dbReference type="Gene3D" id="1.20.940.10">
    <property type="entry name" value="Functional domain of the splicing factor Prp18"/>
    <property type="match status" value="1"/>
</dbReference>
<feature type="repeat" description="WD" evidence="9">
    <location>
        <begin position="161"/>
        <end position="196"/>
    </location>
</feature>
<gene>
    <name evidence="12" type="ORF">SCF082_LOCUS52606</name>
</gene>
<feature type="region of interest" description="Disordered" evidence="10">
    <location>
        <begin position="570"/>
        <end position="731"/>
    </location>
</feature>
<dbReference type="Pfam" id="PF00400">
    <property type="entry name" value="WD40"/>
    <property type="match status" value="2"/>
</dbReference>
<feature type="compositionally biased region" description="Polar residues" evidence="10">
    <location>
        <begin position="631"/>
        <end position="641"/>
    </location>
</feature>
<keyword evidence="7" id="KW-0931">ER-Golgi transport</keyword>
<organism evidence="12 13">
    <name type="scientific">Durusdinium trenchii</name>
    <dbReference type="NCBI Taxonomy" id="1381693"/>
    <lineage>
        <taxon>Eukaryota</taxon>
        <taxon>Sar</taxon>
        <taxon>Alveolata</taxon>
        <taxon>Dinophyceae</taxon>
        <taxon>Suessiales</taxon>
        <taxon>Symbiodiniaceae</taxon>
        <taxon>Durusdinium</taxon>
    </lineage>
</organism>
<keyword evidence="5" id="KW-0677">Repeat</keyword>
<feature type="domain" description="Sec16 Sec23-binding" evidence="11">
    <location>
        <begin position="751"/>
        <end position="970"/>
    </location>
</feature>
<dbReference type="Pfam" id="PF12931">
    <property type="entry name" value="TPR_Sec16"/>
    <property type="match status" value="1"/>
</dbReference>
<comment type="subcellular location">
    <subcellularLocation>
        <location evidence="1">Endoplasmic reticulum</location>
    </subcellularLocation>
</comment>